<feature type="region of interest" description="Disordered" evidence="1">
    <location>
        <begin position="1"/>
        <end position="83"/>
    </location>
</feature>
<dbReference type="EMBL" id="WIWT01000021">
    <property type="protein sequence ID" value="KAF3214874.1"/>
    <property type="molecule type" value="Genomic_DNA"/>
</dbReference>
<dbReference type="Proteomes" id="UP000472727">
    <property type="component" value="Unassembled WGS sequence"/>
</dbReference>
<protein>
    <submittedName>
        <fullName evidence="3">Uncharacterized protein</fullName>
    </submittedName>
</protein>
<evidence type="ECO:0000313" key="2">
    <source>
        <dbReference type="EMBL" id="KAF3209644.1"/>
    </source>
</evidence>
<name>A0A6G1M0F9_ORBOL</name>
<dbReference type="Proteomes" id="UP000614610">
    <property type="component" value="Unassembled WGS sequence"/>
</dbReference>
<organism evidence="3 7">
    <name type="scientific">Orbilia oligospora</name>
    <name type="common">Nematode-trapping fungus</name>
    <name type="synonym">Arthrobotrys oligospora</name>
    <dbReference type="NCBI Taxonomy" id="2813651"/>
    <lineage>
        <taxon>Eukaryota</taxon>
        <taxon>Fungi</taxon>
        <taxon>Dikarya</taxon>
        <taxon>Ascomycota</taxon>
        <taxon>Pezizomycotina</taxon>
        <taxon>Orbiliomycetes</taxon>
        <taxon>Orbiliales</taxon>
        <taxon>Orbiliaceae</taxon>
        <taxon>Orbilia</taxon>
    </lineage>
</organism>
<feature type="compositionally biased region" description="Basic and acidic residues" evidence="1">
    <location>
        <begin position="1"/>
        <end position="11"/>
    </location>
</feature>
<accession>A0A6G1M0F9</accession>
<evidence type="ECO:0000313" key="5">
    <source>
        <dbReference type="Proteomes" id="UP000472727"/>
    </source>
</evidence>
<dbReference type="EMBL" id="WIWS01000047">
    <property type="protein sequence ID" value="KAF3217050.1"/>
    <property type="molecule type" value="Genomic_DNA"/>
</dbReference>
<dbReference type="Proteomes" id="UP000483672">
    <property type="component" value="Unassembled WGS sequence"/>
</dbReference>
<comment type="caution">
    <text evidence="3">The sequence shown here is derived from an EMBL/GenBank/DDBJ whole genome shotgun (WGS) entry which is preliminary data.</text>
</comment>
<evidence type="ECO:0000313" key="7">
    <source>
        <dbReference type="Proteomes" id="UP000614610"/>
    </source>
</evidence>
<sequence>MDKQDPDRSAIDTENCSPGARALLLPGSEFPRSRYNPGYRISTEPTQIFHEDGGMCESKPQKNYKVSKNNDGSRRTPQGGPKE</sequence>
<evidence type="ECO:0000256" key="1">
    <source>
        <dbReference type="SAM" id="MobiDB-lite"/>
    </source>
</evidence>
<gene>
    <name evidence="4" type="ORF">TWF106_008099</name>
    <name evidence="2" type="ORF">TWF191_011413</name>
    <name evidence="3" type="ORF">TWF679_004652</name>
</gene>
<evidence type="ECO:0000313" key="3">
    <source>
        <dbReference type="EMBL" id="KAF3214874.1"/>
    </source>
</evidence>
<dbReference type="OrthoDB" id="10429534at2759"/>
<evidence type="ECO:0000313" key="6">
    <source>
        <dbReference type="Proteomes" id="UP000483672"/>
    </source>
</evidence>
<evidence type="ECO:0000313" key="4">
    <source>
        <dbReference type="EMBL" id="KAF3217050.1"/>
    </source>
</evidence>
<reference evidence="5 6" key="1">
    <citation type="submission" date="2019-06" db="EMBL/GenBank/DDBJ databases">
        <authorList>
            <person name="Palmer J.M."/>
        </authorList>
    </citation>
    <scope>NUCLEOTIDE SEQUENCE</scope>
    <source>
        <strain evidence="4 5">TWF106</strain>
        <strain evidence="2 6">TWF191</strain>
        <strain evidence="3">TWF679</strain>
    </source>
</reference>
<dbReference type="AlphaFoldDB" id="A0A6G1M0F9"/>
<dbReference type="EMBL" id="WIPF01000099">
    <property type="protein sequence ID" value="KAF3209644.1"/>
    <property type="molecule type" value="Genomic_DNA"/>
</dbReference>
<proteinExistence type="predicted"/>